<proteinExistence type="predicted"/>
<evidence type="ECO:0000313" key="1">
    <source>
        <dbReference type="EMBL" id="MPN18765.1"/>
    </source>
</evidence>
<name>A0A645FWE2_9ZZZZ</name>
<gene>
    <name evidence="1" type="ORF">SDC9_166128</name>
</gene>
<protein>
    <submittedName>
        <fullName evidence="1">Uncharacterized protein</fullName>
    </submittedName>
</protein>
<dbReference type="AlphaFoldDB" id="A0A645FWE2"/>
<accession>A0A645FWE2</accession>
<organism evidence="1">
    <name type="scientific">bioreactor metagenome</name>
    <dbReference type="NCBI Taxonomy" id="1076179"/>
    <lineage>
        <taxon>unclassified sequences</taxon>
        <taxon>metagenomes</taxon>
        <taxon>ecological metagenomes</taxon>
    </lineage>
</organism>
<sequence>MEYPTPESALPSGTDLASAAEVPFTRWSDVVEALSTACPPLFGVLQGSAAVLRGDYVLIETENELFKTLVSRDGNKKILVDLIHGVTGRVNRIGVRKKPAPAAKSADNDPLSAFIRNSRDLGVPMDIK</sequence>
<comment type="caution">
    <text evidence="1">The sequence shown here is derived from an EMBL/GenBank/DDBJ whole genome shotgun (WGS) entry which is preliminary data.</text>
</comment>
<reference evidence="1" key="1">
    <citation type="submission" date="2019-08" db="EMBL/GenBank/DDBJ databases">
        <authorList>
            <person name="Kucharzyk K."/>
            <person name="Murdoch R.W."/>
            <person name="Higgins S."/>
            <person name="Loffler F."/>
        </authorList>
    </citation>
    <scope>NUCLEOTIDE SEQUENCE</scope>
</reference>
<dbReference type="EMBL" id="VSSQ01066173">
    <property type="protein sequence ID" value="MPN18765.1"/>
    <property type="molecule type" value="Genomic_DNA"/>
</dbReference>